<evidence type="ECO:0000313" key="1">
    <source>
        <dbReference type="EMBL" id="NHN79718.1"/>
    </source>
</evidence>
<sequence>MKDSIQPYAWLGAAGVYRSKLDGAANGEQSLTPLYASPFPKAASLAARDVLTERRRQIEQEQWCPEHDDKYTRGQLASAAASYATSAYWHAIGHGTHEPPPRWPWSESNWKPTSARRDLVKAGALILAEIERLDRLERIRQEAGHA</sequence>
<dbReference type="RefSeq" id="WP_165894105.1">
    <property type="nucleotide sequence ID" value="NZ_JAAPAP010000026.1"/>
</dbReference>
<accession>A0AA43ZBS7</accession>
<protein>
    <submittedName>
        <fullName evidence="1">Uncharacterized protein</fullName>
    </submittedName>
</protein>
<organism evidence="1 2">
    <name type="scientific">Azotobacter chroococcum</name>
    <dbReference type="NCBI Taxonomy" id="353"/>
    <lineage>
        <taxon>Bacteria</taxon>
        <taxon>Pseudomonadati</taxon>
        <taxon>Pseudomonadota</taxon>
        <taxon>Gammaproteobacteria</taxon>
        <taxon>Pseudomonadales</taxon>
        <taxon>Pseudomonadaceae</taxon>
        <taxon>Azotobacter</taxon>
    </lineage>
</organism>
<dbReference type="AlphaFoldDB" id="A0AA43ZBS7"/>
<evidence type="ECO:0000313" key="2">
    <source>
        <dbReference type="Proteomes" id="UP000736384"/>
    </source>
</evidence>
<dbReference type="Proteomes" id="UP000736384">
    <property type="component" value="Unassembled WGS sequence"/>
</dbReference>
<gene>
    <name evidence="1" type="ORF">HA520_20990</name>
</gene>
<comment type="caution">
    <text evidence="1">The sequence shown here is derived from an EMBL/GenBank/DDBJ whole genome shotgun (WGS) entry which is preliminary data.</text>
</comment>
<dbReference type="EMBL" id="JAAPAP010000026">
    <property type="protein sequence ID" value="NHN79718.1"/>
    <property type="molecule type" value="Genomic_DNA"/>
</dbReference>
<proteinExistence type="predicted"/>
<reference evidence="1" key="1">
    <citation type="submission" date="2020-03" db="EMBL/GenBank/DDBJ databases">
        <title>Genome assembly of Azotobacter chroococcum W5.</title>
        <authorList>
            <person name="Kannepalli A."/>
        </authorList>
    </citation>
    <scope>NUCLEOTIDE SEQUENCE</scope>
    <source>
        <strain evidence="1">W5</strain>
    </source>
</reference>
<name>A0AA43ZBS7_9GAMM</name>